<evidence type="ECO:0000313" key="5">
    <source>
        <dbReference type="EMBL" id="MBY4797939.1"/>
    </source>
</evidence>
<accession>A0ABS7MKP2</accession>
<dbReference type="RefSeq" id="WP_222199661.1">
    <property type="nucleotide sequence ID" value="NZ_JAIMFO010000007.1"/>
</dbReference>
<dbReference type="Proteomes" id="UP000700908">
    <property type="component" value="Unassembled WGS sequence"/>
</dbReference>
<feature type="compositionally biased region" description="Pro residues" evidence="2">
    <location>
        <begin position="248"/>
        <end position="258"/>
    </location>
</feature>
<dbReference type="Pfam" id="PF03330">
    <property type="entry name" value="DPBB_1"/>
    <property type="match status" value="1"/>
</dbReference>
<proteinExistence type="predicted"/>
<feature type="coiled-coil region" evidence="1">
    <location>
        <begin position="48"/>
        <end position="89"/>
    </location>
</feature>
<feature type="compositionally biased region" description="Low complexity" evidence="2">
    <location>
        <begin position="208"/>
        <end position="219"/>
    </location>
</feature>
<dbReference type="CDD" id="cd22268">
    <property type="entry name" value="DPBB_RlpA-like"/>
    <property type="match status" value="1"/>
</dbReference>
<keyword evidence="1" id="KW-0175">Coiled coil</keyword>
<keyword evidence="6" id="KW-1185">Reference proteome</keyword>
<organism evidence="5 6">
    <name type="scientific">Collinsella ureilytica</name>
    <dbReference type="NCBI Taxonomy" id="2869515"/>
    <lineage>
        <taxon>Bacteria</taxon>
        <taxon>Bacillati</taxon>
        <taxon>Actinomycetota</taxon>
        <taxon>Coriobacteriia</taxon>
        <taxon>Coriobacteriales</taxon>
        <taxon>Coriobacteriaceae</taxon>
        <taxon>Collinsella</taxon>
    </lineage>
</organism>
<evidence type="ECO:0000259" key="4">
    <source>
        <dbReference type="Pfam" id="PF03330"/>
    </source>
</evidence>
<feature type="compositionally biased region" description="Basic and acidic residues" evidence="2">
    <location>
        <begin position="189"/>
        <end position="207"/>
    </location>
</feature>
<evidence type="ECO:0000256" key="1">
    <source>
        <dbReference type="SAM" id="Coils"/>
    </source>
</evidence>
<dbReference type="InterPro" id="IPR036908">
    <property type="entry name" value="RlpA-like_sf"/>
</dbReference>
<dbReference type="PANTHER" id="PTHR34183">
    <property type="entry name" value="ENDOLYTIC PEPTIDOGLYCAN TRANSGLYCOSYLASE RLPA"/>
    <property type="match status" value="1"/>
</dbReference>
<gene>
    <name evidence="5" type="ORF">K6V98_06215</name>
</gene>
<dbReference type="PANTHER" id="PTHR34183:SF8">
    <property type="entry name" value="ENDOLYTIC PEPTIDOGLYCAN TRANSGLYCOSYLASE RLPA-RELATED"/>
    <property type="match status" value="1"/>
</dbReference>
<comment type="caution">
    <text evidence="5">The sequence shown here is derived from an EMBL/GenBank/DDBJ whole genome shotgun (WGS) entry which is preliminary data.</text>
</comment>
<dbReference type="SUPFAM" id="SSF50685">
    <property type="entry name" value="Barwin-like endoglucanases"/>
    <property type="match status" value="1"/>
</dbReference>
<dbReference type="Gene3D" id="2.40.40.10">
    <property type="entry name" value="RlpA-like domain"/>
    <property type="match status" value="1"/>
</dbReference>
<keyword evidence="3" id="KW-0732">Signal</keyword>
<feature type="signal peptide" evidence="3">
    <location>
        <begin position="1"/>
        <end position="42"/>
    </location>
</feature>
<evidence type="ECO:0000313" key="6">
    <source>
        <dbReference type="Proteomes" id="UP000700908"/>
    </source>
</evidence>
<feature type="region of interest" description="Disordered" evidence="2">
    <location>
        <begin position="184"/>
        <end position="295"/>
    </location>
</feature>
<dbReference type="InterPro" id="IPR009009">
    <property type="entry name" value="RlpA-like_DPBB"/>
</dbReference>
<evidence type="ECO:0000256" key="2">
    <source>
        <dbReference type="SAM" id="MobiDB-lite"/>
    </source>
</evidence>
<protein>
    <recommendedName>
        <fullName evidence="4">RlpA-like protein double-psi beta-barrel domain-containing protein</fullName>
    </recommendedName>
</protein>
<sequence>MQLGQLTPKRCRALAWAQRATCAGLLAALLIFEPSGSQLAFAAGTEDLDQLIAEVEDAASKHATALQRSDKLQQQVNELADEILHLEQDIMPVKRGRAGKAAAALYKMHESSANLLCMLFGSDDWGDLLDITKYLSRIQDHHVKDLEALKTTRSELIDKLAQITAAKDEAIAEFEHARDALASAQDAQQKVRERAAHAPQQEAERAAEAAAQTEATVAQLKNRHEAAAEARQITPERVSETEHAPARPAQPDPTPTPETQPQERPAEAESGGWKTGLASHYGTGDGFMGGTTANGETVTETSMGIAMLDVPFGTRVEISYRGRSVIAYVNDRGPYVHGRVIDMQPAVARALGMIEAGVGTVSYRFL</sequence>
<reference evidence="5 6" key="1">
    <citation type="submission" date="2021-08" db="EMBL/GenBank/DDBJ databases">
        <title>Collinsella faecalis sp. nov. isolated from swine faeces.</title>
        <authorList>
            <person name="Oh B.S."/>
            <person name="Lee J.H."/>
        </authorList>
    </citation>
    <scope>NUCLEOTIDE SEQUENCE [LARGE SCALE GENOMIC DNA]</scope>
    <source>
        <strain evidence="5 6">AGMB00827</strain>
    </source>
</reference>
<feature type="domain" description="RlpA-like protein double-psi beta-barrel" evidence="4">
    <location>
        <begin position="275"/>
        <end position="363"/>
    </location>
</feature>
<name>A0ABS7MKP2_9ACTN</name>
<dbReference type="Gene3D" id="6.10.250.3150">
    <property type="match status" value="1"/>
</dbReference>
<dbReference type="EMBL" id="JAIMFO010000007">
    <property type="protein sequence ID" value="MBY4797939.1"/>
    <property type="molecule type" value="Genomic_DNA"/>
</dbReference>
<feature type="chain" id="PRO_5045605089" description="RlpA-like protein double-psi beta-barrel domain-containing protein" evidence="3">
    <location>
        <begin position="43"/>
        <end position="366"/>
    </location>
</feature>
<evidence type="ECO:0000256" key="3">
    <source>
        <dbReference type="SAM" id="SignalP"/>
    </source>
</evidence>